<dbReference type="GO" id="GO:0055085">
    <property type="term" value="P:transmembrane transport"/>
    <property type="evidence" value="ECO:0007669"/>
    <property type="project" value="InterPro"/>
</dbReference>
<evidence type="ECO:0000313" key="10">
    <source>
        <dbReference type="EMBL" id="KRM77677.1"/>
    </source>
</evidence>
<dbReference type="PIRSF" id="PIRSF006060">
    <property type="entry name" value="AA_transporter"/>
    <property type="match status" value="1"/>
</dbReference>
<keyword evidence="2" id="KW-0813">Transport</keyword>
<name>A0A0R2BDS1_SECCO</name>
<dbReference type="PATRIC" id="fig|1423733.4.peg.3172"/>
<keyword evidence="5" id="KW-0029">Amino-acid transport</keyword>
<dbReference type="EMBL" id="AYYR01000009">
    <property type="protein sequence ID" value="KRM77677.1"/>
    <property type="molecule type" value="Genomic_DNA"/>
</dbReference>
<evidence type="ECO:0000256" key="4">
    <source>
        <dbReference type="ARBA" id="ARBA00022692"/>
    </source>
</evidence>
<evidence type="ECO:0000259" key="9">
    <source>
        <dbReference type="Pfam" id="PF00324"/>
    </source>
</evidence>
<evidence type="ECO:0000256" key="3">
    <source>
        <dbReference type="ARBA" id="ARBA00022475"/>
    </source>
</evidence>
<dbReference type="PROSITE" id="PS00218">
    <property type="entry name" value="AMINO_ACID_PERMEASE_1"/>
    <property type="match status" value="1"/>
</dbReference>
<gene>
    <name evidence="10" type="ORF">FC82_GL003048</name>
</gene>
<dbReference type="GO" id="GO:0006865">
    <property type="term" value="P:amino acid transport"/>
    <property type="evidence" value="ECO:0007669"/>
    <property type="project" value="UniProtKB-KW"/>
</dbReference>
<evidence type="ECO:0000256" key="7">
    <source>
        <dbReference type="ARBA" id="ARBA00023136"/>
    </source>
</evidence>
<dbReference type="PANTHER" id="PTHR43495:SF2">
    <property type="entry name" value="D-SERINE_D-ALANINE_GLYCINE TRANSPORTER"/>
    <property type="match status" value="1"/>
</dbReference>
<dbReference type="Pfam" id="PF00324">
    <property type="entry name" value="AA_permease"/>
    <property type="match status" value="1"/>
</dbReference>
<comment type="subcellular location">
    <subcellularLocation>
        <location evidence="1">Cell membrane</location>
        <topology evidence="1">Multi-pass membrane protein</topology>
    </subcellularLocation>
</comment>
<feature type="transmembrane region" description="Helical" evidence="8">
    <location>
        <begin position="343"/>
        <end position="363"/>
    </location>
</feature>
<feature type="transmembrane region" description="Helical" evidence="8">
    <location>
        <begin position="100"/>
        <end position="125"/>
    </location>
</feature>
<feature type="transmembrane region" description="Helical" evidence="8">
    <location>
        <begin position="288"/>
        <end position="310"/>
    </location>
</feature>
<accession>A0A0R2BDS1</accession>
<protein>
    <submittedName>
        <fullName evidence="10">APC family amino acid-polyamine-organocation transporter</fullName>
    </submittedName>
</protein>
<evidence type="ECO:0000256" key="1">
    <source>
        <dbReference type="ARBA" id="ARBA00004651"/>
    </source>
</evidence>
<feature type="transmembrane region" description="Helical" evidence="8">
    <location>
        <begin position="428"/>
        <end position="448"/>
    </location>
</feature>
<dbReference type="FunFam" id="1.20.1740.10:FF:000001">
    <property type="entry name" value="Amino acid permease"/>
    <property type="match status" value="1"/>
</dbReference>
<feature type="domain" description="Amino acid permease/ SLC12A" evidence="9">
    <location>
        <begin position="22"/>
        <end position="421"/>
    </location>
</feature>
<dbReference type="AlphaFoldDB" id="A0A0R2BDS1"/>
<evidence type="ECO:0000256" key="2">
    <source>
        <dbReference type="ARBA" id="ARBA00022448"/>
    </source>
</evidence>
<dbReference type="RefSeq" id="WP_056996037.1">
    <property type="nucleotide sequence ID" value="NZ_AYYR01000009.1"/>
</dbReference>
<feature type="transmembrane region" description="Helical" evidence="8">
    <location>
        <begin position="25"/>
        <end position="44"/>
    </location>
</feature>
<keyword evidence="6 8" id="KW-1133">Transmembrane helix</keyword>
<keyword evidence="4 8" id="KW-0812">Transmembrane</keyword>
<feature type="transmembrane region" description="Helical" evidence="8">
    <location>
        <begin position="208"/>
        <end position="227"/>
    </location>
</feature>
<dbReference type="Gene3D" id="1.20.1740.10">
    <property type="entry name" value="Amino acid/polyamine transporter I"/>
    <property type="match status" value="1"/>
</dbReference>
<dbReference type="InterPro" id="IPR004840">
    <property type="entry name" value="Amino_acid_permease_CS"/>
</dbReference>
<reference evidence="10 11" key="1">
    <citation type="journal article" date="2015" name="Genome Announc.">
        <title>Expanding the biotechnology potential of lactobacilli through comparative genomics of 213 strains and associated genera.</title>
        <authorList>
            <person name="Sun Z."/>
            <person name="Harris H.M."/>
            <person name="McCann A."/>
            <person name="Guo C."/>
            <person name="Argimon S."/>
            <person name="Zhang W."/>
            <person name="Yang X."/>
            <person name="Jeffery I.B."/>
            <person name="Cooney J.C."/>
            <person name="Kagawa T.F."/>
            <person name="Liu W."/>
            <person name="Song Y."/>
            <person name="Salvetti E."/>
            <person name="Wrobel A."/>
            <person name="Rasinkangas P."/>
            <person name="Parkhill J."/>
            <person name="Rea M.C."/>
            <person name="O'Sullivan O."/>
            <person name="Ritari J."/>
            <person name="Douillard F.P."/>
            <person name="Paul Ross R."/>
            <person name="Yang R."/>
            <person name="Briner A.E."/>
            <person name="Felis G.E."/>
            <person name="de Vos W.M."/>
            <person name="Barrangou R."/>
            <person name="Klaenhammer T.R."/>
            <person name="Caufield P.W."/>
            <person name="Cui Y."/>
            <person name="Zhang H."/>
            <person name="O'Toole P.W."/>
        </authorList>
    </citation>
    <scope>NUCLEOTIDE SEQUENCE [LARGE SCALE GENOMIC DNA]</scope>
    <source>
        <strain evidence="10 11">DSM 20515</strain>
    </source>
</reference>
<proteinExistence type="predicted"/>
<comment type="caution">
    <text evidence="10">The sequence shown here is derived from an EMBL/GenBank/DDBJ whole genome shotgun (WGS) entry which is preliminary data.</text>
</comment>
<dbReference type="InterPro" id="IPR004841">
    <property type="entry name" value="AA-permease/SLC12A_dom"/>
</dbReference>
<organism evidence="10 11">
    <name type="scientific">Secundilactobacillus collinoides DSM 20515 = JCM 1123</name>
    <dbReference type="NCBI Taxonomy" id="1423733"/>
    <lineage>
        <taxon>Bacteria</taxon>
        <taxon>Bacillati</taxon>
        <taxon>Bacillota</taxon>
        <taxon>Bacilli</taxon>
        <taxon>Lactobacillales</taxon>
        <taxon>Lactobacillaceae</taxon>
        <taxon>Secundilactobacillus</taxon>
    </lineage>
</organism>
<feature type="transmembrane region" description="Helical" evidence="8">
    <location>
        <begin position="131"/>
        <end position="152"/>
    </location>
</feature>
<feature type="transmembrane region" description="Helical" evidence="8">
    <location>
        <begin position="164"/>
        <end position="182"/>
    </location>
</feature>
<feature type="transmembrane region" description="Helical" evidence="8">
    <location>
        <begin position="247"/>
        <end position="268"/>
    </location>
</feature>
<keyword evidence="3" id="KW-1003">Cell membrane</keyword>
<feature type="transmembrane region" description="Helical" evidence="8">
    <location>
        <begin position="50"/>
        <end position="69"/>
    </location>
</feature>
<sequence>MDKNSSADMNADGTKRSLTNRHVQMIALGGTIGTGLFLGASTTISKTGPSVIFIYMVIGLFFFLLMRAIGEMLYKDPSQHTFIAFISRYLGDKTGYFAGWTYWGGLIFMVMTELTAVASYVQYWFPHLPAWIIQVTLLVVLTSVNLIAVRLFGEAEFWFAMIKIVAILAMIVTGIIMVFSSFKTPTGHVAISNITNNFSMFPKGFKSFLTALPMVFYAFTGMEFVGITTAETKNPHKVLPKAINSTIIRIVIFYIGALLVIMAIYPWQNINTSQSPFVQVFSMIGIKFAASLINFVVLTAAASSINSFIYSAGRHLYQLSTESDTHIMNQFQNISSRKVPARCILFSAALMLIAPLVSLFSSITTLFQLISSTTSDLYLIVYALTVLAHYKYRKSADFDPDGFIAPFYKVVDPLLIVFFAIIYGCLFINGSAISATLGILWCVGFGFASSREKSTQELPSDVSGR</sequence>
<evidence type="ECO:0000256" key="5">
    <source>
        <dbReference type="ARBA" id="ARBA00022970"/>
    </source>
</evidence>
<dbReference type="Proteomes" id="UP000051845">
    <property type="component" value="Unassembled WGS sequence"/>
</dbReference>
<keyword evidence="7 8" id="KW-0472">Membrane</keyword>
<dbReference type="GO" id="GO:0005886">
    <property type="term" value="C:plasma membrane"/>
    <property type="evidence" value="ECO:0007669"/>
    <property type="project" value="UniProtKB-SubCell"/>
</dbReference>
<evidence type="ECO:0000313" key="11">
    <source>
        <dbReference type="Proteomes" id="UP000051845"/>
    </source>
</evidence>
<evidence type="ECO:0000256" key="8">
    <source>
        <dbReference type="SAM" id="Phobius"/>
    </source>
</evidence>
<dbReference type="PANTHER" id="PTHR43495">
    <property type="entry name" value="GABA PERMEASE"/>
    <property type="match status" value="1"/>
</dbReference>
<evidence type="ECO:0000256" key="6">
    <source>
        <dbReference type="ARBA" id="ARBA00022989"/>
    </source>
</evidence>